<protein>
    <submittedName>
        <fullName evidence="1">Uncharacterized protein</fullName>
    </submittedName>
</protein>
<dbReference type="EMBL" id="JAUEPU010000125">
    <property type="protein sequence ID" value="KAK0476563.1"/>
    <property type="molecule type" value="Genomic_DNA"/>
</dbReference>
<keyword evidence="2" id="KW-1185">Reference proteome</keyword>
<proteinExistence type="predicted"/>
<name>A0AA39U826_9AGAR</name>
<reference evidence="1" key="1">
    <citation type="submission" date="2023-06" db="EMBL/GenBank/DDBJ databases">
        <authorList>
            <consortium name="Lawrence Berkeley National Laboratory"/>
            <person name="Ahrendt S."/>
            <person name="Sahu N."/>
            <person name="Indic B."/>
            <person name="Wong-Bajracharya J."/>
            <person name="Merenyi Z."/>
            <person name="Ke H.-M."/>
            <person name="Monk M."/>
            <person name="Kocsube S."/>
            <person name="Drula E."/>
            <person name="Lipzen A."/>
            <person name="Balint B."/>
            <person name="Henrissat B."/>
            <person name="Andreopoulos B."/>
            <person name="Martin F.M."/>
            <person name="Harder C.B."/>
            <person name="Rigling D."/>
            <person name="Ford K.L."/>
            <person name="Foster G.D."/>
            <person name="Pangilinan J."/>
            <person name="Papanicolaou A."/>
            <person name="Barry K."/>
            <person name="LaButti K."/>
            <person name="Viragh M."/>
            <person name="Koriabine M."/>
            <person name="Yan M."/>
            <person name="Riley R."/>
            <person name="Champramary S."/>
            <person name="Plett K.L."/>
            <person name="Tsai I.J."/>
            <person name="Slot J."/>
            <person name="Sipos G."/>
            <person name="Plett J."/>
            <person name="Nagy L.G."/>
            <person name="Grigoriev I.V."/>
        </authorList>
    </citation>
    <scope>NUCLEOTIDE SEQUENCE</scope>
    <source>
        <strain evidence="1">HWK02</strain>
    </source>
</reference>
<accession>A0AA39U826</accession>
<dbReference type="AlphaFoldDB" id="A0AA39U826"/>
<organism evidence="1 2">
    <name type="scientific">Armillaria luteobubalina</name>
    <dbReference type="NCBI Taxonomy" id="153913"/>
    <lineage>
        <taxon>Eukaryota</taxon>
        <taxon>Fungi</taxon>
        <taxon>Dikarya</taxon>
        <taxon>Basidiomycota</taxon>
        <taxon>Agaricomycotina</taxon>
        <taxon>Agaricomycetes</taxon>
        <taxon>Agaricomycetidae</taxon>
        <taxon>Agaricales</taxon>
        <taxon>Marasmiineae</taxon>
        <taxon>Physalacriaceae</taxon>
        <taxon>Armillaria</taxon>
    </lineage>
</organism>
<sequence length="751" mass="85590">MKNAPFRWAPRSLLLHVTEVMNVHFAYSVQRFAEADYRLYGICEPNGLHSMEQGGFVFRPDELNLDLLMTPLLQRPYAYITKTSSWTLSVQIFDNNQQINWNLLHFQMYCNSCVNNMVKSTFLDLEAGISRDDKVDSPYKDSDEDFIAEEDSVDSTTESMAFDRATASTVDNESQAWTSFLERARSCANDLKSSLETEVRSDIGLFDMPASELLVLQCFCGWEESVVLHIGWCARPELGIKAAFITPLVKETVWIEADLSPNLKKWLFDIPGVVRRNQQVLLHTISPEDSWLLGNSSSWPFTRRCRDNRRRIAVGSQPEPNLFDPAALEKTGHHAMKEGQSSHCFQRSMYDHDLLVCQIYFSQLDIANEIPQKLADLFAQSAHPLVGEAITDISRHISGTINGVGKHGLEVKFADGLFPVRWADCKKEFEIGTYIEITGEEHATRWSGWIHGIDDGLLHLISRSGPENEQIEICRVHPNCVSVIAPPHIASIQQDDHSQRQGNTMSIVPWKGVMVQVIKPGHHWCGKTGYMVDVNVAMDQRRNKEILQILVQLSHYDPNAPFVSLWFGYHDIIDEESWLPLNEARPLVKVTDFFHHVIPVTNVLGKRGRRLPPEPVAPPRSVTPQLDPTEQCLSPAWNPSAPDPPPIQYWCLDHQLLNSRFRVQYNNLKITALVHYDLTLHKIVCIRDDTLLRPILDPSRVLAIHPKVRHYDLFLVISGKHCGKWVRSVWFYKCPPTNSSDLDWTVVVVIP</sequence>
<dbReference type="Proteomes" id="UP001175228">
    <property type="component" value="Unassembled WGS sequence"/>
</dbReference>
<evidence type="ECO:0000313" key="1">
    <source>
        <dbReference type="EMBL" id="KAK0476563.1"/>
    </source>
</evidence>
<evidence type="ECO:0000313" key="2">
    <source>
        <dbReference type="Proteomes" id="UP001175228"/>
    </source>
</evidence>
<gene>
    <name evidence="1" type="ORF">EDD18DRAFT_1383272</name>
</gene>
<comment type="caution">
    <text evidence="1">The sequence shown here is derived from an EMBL/GenBank/DDBJ whole genome shotgun (WGS) entry which is preliminary data.</text>
</comment>